<accession>A0A8S5NML5</accession>
<dbReference type="SMART" id="SM00885">
    <property type="entry name" value="D5_N"/>
    <property type="match status" value="1"/>
</dbReference>
<dbReference type="GO" id="GO:0005524">
    <property type="term" value="F:ATP binding"/>
    <property type="evidence" value="ECO:0007669"/>
    <property type="project" value="UniProtKB-KW"/>
</dbReference>
<dbReference type="InterPro" id="IPR045455">
    <property type="entry name" value="NrS-1_pol-like_helicase"/>
</dbReference>
<dbReference type="InterPro" id="IPR006500">
    <property type="entry name" value="Helicase_put_C_phage/plasmid"/>
</dbReference>
<evidence type="ECO:0000313" key="5">
    <source>
        <dbReference type="EMBL" id="DAD95480.1"/>
    </source>
</evidence>
<organism evidence="5">
    <name type="scientific">Siphoviridae sp. ctFbs2</name>
    <dbReference type="NCBI Taxonomy" id="2826213"/>
    <lineage>
        <taxon>Viruses</taxon>
        <taxon>Duplodnaviria</taxon>
        <taxon>Heunggongvirae</taxon>
        <taxon>Uroviricota</taxon>
        <taxon>Caudoviricetes</taxon>
    </lineage>
</organism>
<proteinExistence type="predicted"/>
<dbReference type="InterPro" id="IPR027417">
    <property type="entry name" value="P-loop_NTPase"/>
</dbReference>
<keyword evidence="5" id="KW-0347">Helicase</keyword>
<dbReference type="InterPro" id="IPR051620">
    <property type="entry name" value="ORF904-like_C"/>
</dbReference>
<dbReference type="GO" id="GO:0016787">
    <property type="term" value="F:hydrolase activity"/>
    <property type="evidence" value="ECO:0007669"/>
    <property type="project" value="UniProtKB-KW"/>
</dbReference>
<dbReference type="PROSITE" id="PS51206">
    <property type="entry name" value="SF3_HELICASE_1"/>
    <property type="match status" value="1"/>
</dbReference>
<dbReference type="PANTHER" id="PTHR35372">
    <property type="entry name" value="ATP BINDING PROTEIN-RELATED"/>
    <property type="match status" value="1"/>
</dbReference>
<sequence length="625" mass="71172">MDRLFIGYVKLNGKKCAQKLKDGRYLTLAQARKLDGYGGVLAPETIFVDVDDMTQSEKLMDIIEAEQIACKVVATTRGKHFYFVGYPRGMKCKTHARLAVGIDADIKVGSKATYGSLKVDGHERDVIYDIEPDEDYDELPCWLRPVQYTPEFGEMEEGDGRNQALFNYILTLQSEGFTKDEARETLAVINRYMFEKPMEQQELDVVYRDDAFAEDVFFNKGTFLFDKFAEYLKNEHRIIKIGHQLHVYRDGVYVSGNLLIENAMIKHLPMLSKAKRTEVLNYLDVLIQDDAPAADADYIAFANGVYDLKTGELMPFSPEFVITNRIPWEYDPTIWSEFTDKTLRRLACGDDGIYSLLEEVIGYLFYRRNELRKSFILVGDKANGKSTYLDMLKTLLGDSNTSALDLAELGERFKTAELFGKLANIGDDIGDEFIANPAIFKKLVSGDRVNAERKGQDPFDFSSYAKLLFSANSMPRIRDKTGAVLDRIVLVPFKATFSKDDPDFDPYIKYKLHSPDVMSHLINIGLKGLERVLANRAFTMPEVVVKEIEDYHVANNPVLGYFADTPADEVVNESTALVYDYYMAWAIRNNLKPLGQNEFTRQANKYYGLTSKTCRVNGKRVRIFV</sequence>
<dbReference type="Pfam" id="PF08706">
    <property type="entry name" value="D5_N"/>
    <property type="match status" value="1"/>
</dbReference>
<keyword evidence="3" id="KW-0067">ATP-binding</keyword>
<dbReference type="Pfam" id="PF19263">
    <property type="entry name" value="DUF5906"/>
    <property type="match status" value="1"/>
</dbReference>
<feature type="domain" description="SF3 helicase" evidence="4">
    <location>
        <begin position="352"/>
        <end position="506"/>
    </location>
</feature>
<dbReference type="PANTHER" id="PTHR35372:SF2">
    <property type="entry name" value="SF3 HELICASE DOMAIN-CONTAINING PROTEIN"/>
    <property type="match status" value="1"/>
</dbReference>
<evidence type="ECO:0000256" key="2">
    <source>
        <dbReference type="ARBA" id="ARBA00022801"/>
    </source>
</evidence>
<dbReference type="InterPro" id="IPR014818">
    <property type="entry name" value="Phage/plasmid_primase_P4_C"/>
</dbReference>
<dbReference type="NCBIfam" id="TIGR01613">
    <property type="entry name" value="primase_Cterm"/>
    <property type="match status" value="1"/>
</dbReference>
<evidence type="ECO:0000259" key="4">
    <source>
        <dbReference type="PROSITE" id="PS51206"/>
    </source>
</evidence>
<dbReference type="GO" id="GO:0004386">
    <property type="term" value="F:helicase activity"/>
    <property type="evidence" value="ECO:0007669"/>
    <property type="project" value="UniProtKB-KW"/>
</dbReference>
<evidence type="ECO:0000256" key="1">
    <source>
        <dbReference type="ARBA" id="ARBA00022741"/>
    </source>
</evidence>
<name>A0A8S5NML5_9CAUD</name>
<dbReference type="EMBL" id="BK015193">
    <property type="protein sequence ID" value="DAD95480.1"/>
    <property type="molecule type" value="Genomic_DNA"/>
</dbReference>
<dbReference type="InterPro" id="IPR014015">
    <property type="entry name" value="Helicase_SF3_DNA-vir"/>
</dbReference>
<dbReference type="Gene3D" id="3.40.50.300">
    <property type="entry name" value="P-loop containing nucleotide triphosphate hydrolases"/>
    <property type="match status" value="1"/>
</dbReference>
<protein>
    <submittedName>
        <fullName evidence="5">DsDNA helicase</fullName>
    </submittedName>
</protein>
<reference evidence="5" key="1">
    <citation type="journal article" date="2021" name="Proc. Natl. Acad. Sci. U.S.A.">
        <title>A Catalog of Tens of Thousands of Viruses from Human Metagenomes Reveals Hidden Associations with Chronic Diseases.</title>
        <authorList>
            <person name="Tisza M.J."/>
            <person name="Buck C.B."/>
        </authorList>
    </citation>
    <scope>NUCLEOTIDE SEQUENCE</scope>
    <source>
        <strain evidence="5">CtFbs2</strain>
    </source>
</reference>
<evidence type="ECO:0000256" key="3">
    <source>
        <dbReference type="ARBA" id="ARBA00022840"/>
    </source>
</evidence>
<dbReference type="SUPFAM" id="SSF52540">
    <property type="entry name" value="P-loop containing nucleoside triphosphate hydrolases"/>
    <property type="match status" value="1"/>
</dbReference>
<keyword evidence="2" id="KW-0378">Hydrolase</keyword>
<keyword evidence="1" id="KW-0547">Nucleotide-binding</keyword>